<dbReference type="PRINTS" id="PR01046">
    <property type="entry name" value="TRNASYNTHPRO"/>
</dbReference>
<dbReference type="InterPro" id="IPR002316">
    <property type="entry name" value="Pro-tRNA-ligase_IIa"/>
</dbReference>
<evidence type="ECO:0000256" key="10">
    <source>
        <dbReference type="SAM" id="MobiDB-lite"/>
    </source>
</evidence>
<keyword evidence="14" id="KW-1185">Reference proteome</keyword>
<dbReference type="AlphaFoldDB" id="A0A670I1V1"/>
<dbReference type="OMA" id="HIYIEVF"/>
<dbReference type="InterPro" id="IPR000738">
    <property type="entry name" value="WHEP-TRS_dom"/>
</dbReference>
<dbReference type="InterPro" id="IPR009068">
    <property type="entry name" value="uS15_NS1_RNA-bd_sf"/>
</dbReference>
<evidence type="ECO:0000256" key="3">
    <source>
        <dbReference type="ARBA" id="ARBA00022598"/>
    </source>
</evidence>
<keyword evidence="5" id="KW-0067">ATP-binding</keyword>
<dbReference type="GO" id="GO:0004827">
    <property type="term" value="F:proline-tRNA ligase activity"/>
    <property type="evidence" value="ECO:0007669"/>
    <property type="project" value="UniProtKB-EC"/>
</dbReference>
<dbReference type="PANTHER" id="PTHR43382:SF2">
    <property type="entry name" value="BIFUNCTIONAL GLUTAMATE_PROLINE--TRNA LIGASE"/>
    <property type="match status" value="1"/>
</dbReference>
<dbReference type="EC" id="6.1.1.15" evidence="1"/>
<evidence type="ECO:0000256" key="7">
    <source>
        <dbReference type="ARBA" id="ARBA00023146"/>
    </source>
</evidence>
<dbReference type="SMART" id="SM00991">
    <property type="entry name" value="WHEP-TRS"/>
    <property type="match status" value="2"/>
</dbReference>
<feature type="region of interest" description="Disordered" evidence="10">
    <location>
        <begin position="100"/>
        <end position="164"/>
    </location>
</feature>
<reference evidence="13" key="2">
    <citation type="submission" date="2025-08" db="UniProtKB">
        <authorList>
            <consortium name="Ensembl"/>
        </authorList>
    </citation>
    <scope>IDENTIFICATION</scope>
</reference>
<protein>
    <recommendedName>
        <fullName evidence="1">proline--tRNA ligase</fullName>
        <ecNumber evidence="1">6.1.1.15</ecNumber>
    </recommendedName>
    <alternativeName>
        <fullName evidence="8">Prolyl-tRNA synthetase</fullName>
    </alternativeName>
</protein>
<dbReference type="GO" id="GO:0005737">
    <property type="term" value="C:cytoplasm"/>
    <property type="evidence" value="ECO:0007669"/>
    <property type="project" value="InterPro"/>
</dbReference>
<dbReference type="PROSITE" id="PS00762">
    <property type="entry name" value="WHEP_TRS_1"/>
    <property type="match status" value="1"/>
</dbReference>
<evidence type="ECO:0000313" key="14">
    <source>
        <dbReference type="Proteomes" id="UP000472272"/>
    </source>
</evidence>
<dbReference type="GO" id="GO:0005524">
    <property type="term" value="F:ATP binding"/>
    <property type="evidence" value="ECO:0007669"/>
    <property type="project" value="UniProtKB-KW"/>
</dbReference>
<evidence type="ECO:0000259" key="11">
    <source>
        <dbReference type="PROSITE" id="PS50862"/>
    </source>
</evidence>
<accession>A0A670I1V1</accession>
<feature type="domain" description="Aminoacyl-transfer RNA synthetases class-II family profile" evidence="11">
    <location>
        <begin position="190"/>
        <end position="368"/>
    </location>
</feature>
<feature type="domain" description="WHEP-TRS" evidence="12">
    <location>
        <begin position="1"/>
        <end position="41"/>
    </location>
</feature>
<dbReference type="InterPro" id="IPR045864">
    <property type="entry name" value="aa-tRNA-synth_II/BPL/LPL"/>
</dbReference>
<keyword evidence="2" id="KW-0597">Phosphoprotein</keyword>
<reference evidence="13" key="3">
    <citation type="submission" date="2025-09" db="UniProtKB">
        <authorList>
            <consortium name="Ensembl"/>
        </authorList>
    </citation>
    <scope>IDENTIFICATION</scope>
</reference>
<dbReference type="SUPFAM" id="SSF47060">
    <property type="entry name" value="S15/NS1 RNA-binding domain"/>
    <property type="match status" value="2"/>
</dbReference>
<dbReference type="GeneTree" id="ENSGT00550000074815"/>
<feature type="compositionally biased region" description="Low complexity" evidence="10">
    <location>
        <begin position="138"/>
        <end position="147"/>
    </location>
</feature>
<proteinExistence type="predicted"/>
<dbReference type="PANTHER" id="PTHR43382">
    <property type="entry name" value="PROLYL-TRNA SYNTHETASE"/>
    <property type="match status" value="1"/>
</dbReference>
<dbReference type="InterPro" id="IPR002314">
    <property type="entry name" value="aa-tRNA-synt_IIb"/>
</dbReference>
<dbReference type="Proteomes" id="UP000472272">
    <property type="component" value="Chromosome 3"/>
</dbReference>
<keyword evidence="4" id="KW-0547">Nucleotide-binding</keyword>
<dbReference type="PROSITE" id="PS50862">
    <property type="entry name" value="AA_TRNA_LIGASE_II"/>
    <property type="match status" value="1"/>
</dbReference>
<dbReference type="InterPro" id="IPR006195">
    <property type="entry name" value="aa-tRNA-synth_II"/>
</dbReference>
<name>A0A670I1V1_PODMU</name>
<keyword evidence="7" id="KW-0030">Aminoacyl-tRNA synthetase</keyword>
<dbReference type="SUPFAM" id="SSF55681">
    <property type="entry name" value="Class II aaRS and biotin synthetases"/>
    <property type="match status" value="1"/>
</dbReference>
<feature type="domain" description="WHEP-TRS" evidence="12">
    <location>
        <begin position="44"/>
        <end position="100"/>
    </location>
</feature>
<evidence type="ECO:0000256" key="1">
    <source>
        <dbReference type="ARBA" id="ARBA00012831"/>
    </source>
</evidence>
<evidence type="ECO:0000256" key="5">
    <source>
        <dbReference type="ARBA" id="ARBA00022840"/>
    </source>
</evidence>
<sequence>MNALPIILPIDKVDEAVKLLLSLKAEYKEKTGQDYKPGQLPAPQAACLKPAGALQGEEVRKLKAEKAEKDKIDAAVQELLQLKAQYKTLAGIDYKPVSATGAEDKDKRKKEKENKSEKQNKQQKQNEGQKKESQKDQSGGSNLSSNGPGDGQGPKKQTRLGLEAKKEENLSDWYSQVITKSEMIEYYDVKFFDGEIKKLGVENCYFPMFVSQAALEKEKTHIADFAPEVAWVTRSGKTELAEPIAVRPTSETVMYPAYAKWVQSHRDLPIKLNQWCNVVRWEFKHPQPFLRTREFLWQEGHTAFATYEEAAEEVLQILDLYARVYEELLAIPVVKGRKTEKEKFAGGDYTTTIEAFISASGRGIQAGAYFRMKYLYKHTHGDKNIHIYIEVFCDLSIDLNMDSHILVDLFVYLECGLL</sequence>
<dbReference type="Ensembl" id="ENSPMRT00000006199.1">
    <property type="protein sequence ID" value="ENSPMRP00000005831.1"/>
    <property type="gene ID" value="ENSPMRG00000003948.1"/>
</dbReference>
<evidence type="ECO:0000256" key="6">
    <source>
        <dbReference type="ARBA" id="ARBA00022917"/>
    </source>
</evidence>
<dbReference type="PROSITE" id="PS51185">
    <property type="entry name" value="WHEP_TRS_2"/>
    <property type="match status" value="2"/>
</dbReference>
<evidence type="ECO:0000259" key="12">
    <source>
        <dbReference type="PROSITE" id="PS51185"/>
    </source>
</evidence>
<reference evidence="13 14" key="1">
    <citation type="journal article" date="2019" name="Proc. Natl. Acad. Sci. U.S.A.">
        <title>Regulatory changes in pterin and carotenoid genes underlie balanced color polymorphisms in the wall lizard.</title>
        <authorList>
            <person name="Andrade P."/>
            <person name="Pinho C."/>
            <person name="Perez I de Lanuza G."/>
            <person name="Afonso S."/>
            <person name="Brejcha J."/>
            <person name="Rubin C.J."/>
            <person name="Wallerman O."/>
            <person name="Pereira P."/>
            <person name="Sabatino S.J."/>
            <person name="Bellati A."/>
            <person name="Pellitteri-Rosa D."/>
            <person name="Bosakova Z."/>
            <person name="Bunikis I."/>
            <person name="Carretero M.A."/>
            <person name="Feiner N."/>
            <person name="Marsik P."/>
            <person name="Pauperio F."/>
            <person name="Salvi D."/>
            <person name="Soler L."/>
            <person name="While G.M."/>
            <person name="Uller T."/>
            <person name="Font E."/>
            <person name="Andersson L."/>
            <person name="Carneiro M."/>
        </authorList>
    </citation>
    <scope>NUCLEOTIDE SEQUENCE</scope>
</reference>
<dbReference type="GO" id="GO:0006433">
    <property type="term" value="P:prolyl-tRNA aminoacylation"/>
    <property type="evidence" value="ECO:0007669"/>
    <property type="project" value="InterPro"/>
</dbReference>
<dbReference type="Pfam" id="PF00587">
    <property type="entry name" value="tRNA-synt_2b"/>
    <property type="match status" value="1"/>
</dbReference>
<keyword evidence="6" id="KW-0648">Protein biosynthesis</keyword>
<evidence type="ECO:0000256" key="9">
    <source>
        <dbReference type="ARBA" id="ARBA00047671"/>
    </source>
</evidence>
<dbReference type="FunFam" id="1.10.287.10:FF:000006">
    <property type="entry name" value="Bifunctional glutamate/proline--tRNA ligase"/>
    <property type="match status" value="1"/>
</dbReference>
<comment type="catalytic activity">
    <reaction evidence="9">
        <text>tRNA(Pro) + L-proline + ATP = L-prolyl-tRNA(Pro) + AMP + diphosphate</text>
        <dbReference type="Rhea" id="RHEA:14305"/>
        <dbReference type="Rhea" id="RHEA-COMP:9700"/>
        <dbReference type="Rhea" id="RHEA-COMP:9702"/>
        <dbReference type="ChEBI" id="CHEBI:30616"/>
        <dbReference type="ChEBI" id="CHEBI:33019"/>
        <dbReference type="ChEBI" id="CHEBI:60039"/>
        <dbReference type="ChEBI" id="CHEBI:78442"/>
        <dbReference type="ChEBI" id="CHEBI:78532"/>
        <dbReference type="ChEBI" id="CHEBI:456215"/>
        <dbReference type="EC" id="6.1.1.15"/>
    </reaction>
</comment>
<evidence type="ECO:0000256" key="8">
    <source>
        <dbReference type="ARBA" id="ARBA00029731"/>
    </source>
</evidence>
<dbReference type="Gene3D" id="1.10.287.10">
    <property type="entry name" value="S15/NS1, RNA-binding"/>
    <property type="match status" value="2"/>
</dbReference>
<dbReference type="InterPro" id="IPR004499">
    <property type="entry name" value="Pro-tRNA-ligase_IIa_arc-type"/>
</dbReference>
<feature type="compositionally biased region" description="Basic and acidic residues" evidence="10">
    <location>
        <begin position="102"/>
        <end position="120"/>
    </location>
</feature>
<dbReference type="Gene3D" id="3.30.930.10">
    <property type="entry name" value="Bira Bifunctional Protein, Domain 2"/>
    <property type="match status" value="1"/>
</dbReference>
<evidence type="ECO:0000313" key="13">
    <source>
        <dbReference type="Ensembl" id="ENSPMRP00000005831.1"/>
    </source>
</evidence>
<dbReference type="CDD" id="cd00936">
    <property type="entry name" value="WEPRS_RNA"/>
    <property type="match status" value="1"/>
</dbReference>
<organism evidence="13 14">
    <name type="scientific">Podarcis muralis</name>
    <name type="common">Wall lizard</name>
    <name type="synonym">Lacerta muralis</name>
    <dbReference type="NCBI Taxonomy" id="64176"/>
    <lineage>
        <taxon>Eukaryota</taxon>
        <taxon>Metazoa</taxon>
        <taxon>Chordata</taxon>
        <taxon>Craniata</taxon>
        <taxon>Vertebrata</taxon>
        <taxon>Euteleostomi</taxon>
        <taxon>Lepidosauria</taxon>
        <taxon>Squamata</taxon>
        <taxon>Bifurcata</taxon>
        <taxon>Unidentata</taxon>
        <taxon>Episquamata</taxon>
        <taxon>Laterata</taxon>
        <taxon>Lacertibaenia</taxon>
        <taxon>Lacertidae</taxon>
        <taxon>Podarcis</taxon>
    </lineage>
</organism>
<evidence type="ECO:0000256" key="2">
    <source>
        <dbReference type="ARBA" id="ARBA00022553"/>
    </source>
</evidence>
<keyword evidence="3" id="KW-0436">Ligase</keyword>
<dbReference type="GO" id="GO:0017101">
    <property type="term" value="C:aminoacyl-tRNA synthetase multienzyme complex"/>
    <property type="evidence" value="ECO:0007669"/>
    <property type="project" value="TreeGrafter"/>
</dbReference>
<evidence type="ECO:0000256" key="4">
    <source>
        <dbReference type="ARBA" id="ARBA00022741"/>
    </source>
</evidence>
<dbReference type="Pfam" id="PF00458">
    <property type="entry name" value="WHEP-TRS"/>
    <property type="match status" value="2"/>
</dbReference>